<dbReference type="PANTHER" id="PTHR23220">
    <property type="entry name" value="INTEGRIN ALPHA"/>
    <property type="match status" value="1"/>
</dbReference>
<keyword evidence="15" id="KW-1185">Reference proteome</keyword>
<evidence type="ECO:0000313" key="14">
    <source>
        <dbReference type="EMBL" id="KAK4470486.1"/>
    </source>
</evidence>
<feature type="signal peptide" evidence="11">
    <location>
        <begin position="1"/>
        <end position="30"/>
    </location>
</feature>
<dbReference type="InterPro" id="IPR000413">
    <property type="entry name" value="Integrin_alpha"/>
</dbReference>
<feature type="repeat" description="FG-GAP" evidence="10">
    <location>
        <begin position="389"/>
        <end position="446"/>
    </location>
</feature>
<feature type="repeat" description="FG-GAP" evidence="10">
    <location>
        <begin position="450"/>
        <end position="515"/>
    </location>
</feature>
<dbReference type="PRINTS" id="PR01185">
    <property type="entry name" value="INTEGRINA"/>
</dbReference>
<keyword evidence="11" id="KW-0812">Transmembrane</keyword>
<keyword evidence="5 11" id="KW-0130">Cell adhesion</keyword>
<feature type="region of interest" description="Disordered" evidence="12">
    <location>
        <begin position="1216"/>
        <end position="1290"/>
    </location>
</feature>
<keyword evidence="11" id="KW-1133">Transmembrane helix</keyword>
<keyword evidence="9" id="KW-0325">Glycoprotein</keyword>
<evidence type="ECO:0000256" key="10">
    <source>
        <dbReference type="PROSITE-ProRule" id="PRU00803"/>
    </source>
</evidence>
<keyword evidence="8 11" id="KW-0675">Receptor</keyword>
<dbReference type="Pfam" id="PF20806">
    <property type="entry name" value="Integrin_A_Ig_3"/>
    <property type="match status" value="1"/>
</dbReference>
<comment type="similarity">
    <text evidence="2 11">Belongs to the integrin alpha chain family.</text>
</comment>
<keyword evidence="6 11" id="KW-0401">Integrin</keyword>
<dbReference type="GO" id="GO:0033627">
    <property type="term" value="P:cell adhesion mediated by integrin"/>
    <property type="evidence" value="ECO:0007669"/>
    <property type="project" value="TreeGrafter"/>
</dbReference>
<feature type="chain" id="PRO_5041766752" description="Integrin alpha third immunoglobulin-like domain-containing protein" evidence="11">
    <location>
        <begin position="31"/>
        <end position="1290"/>
    </location>
</feature>
<evidence type="ECO:0000256" key="2">
    <source>
        <dbReference type="ARBA" id="ARBA00008054"/>
    </source>
</evidence>
<sequence length="1290" mass="143091">MKIRTTVYHSVLLTLILFNGFEVNIKLANGFNIDVKSPLLKTGKDSCNFGFSLLGYTHFSGQKGVIIGSPTDGDNGGLFWCPLLKSTCSRVDINLEKETHMQPGLNGALLGYSMSSAFTNSRGPITVCAPRLSWSSASSVYLPGGCFELNERLEQPQLNPAPTAICLNVEGADKSIDLRYCTFGASVSHHPNKPKQLFMGGPHYYFEKGVGASVNMNTFERVITSIDGIPSNTLLGSSVDATDRLYAPLPGLNSYELYVAYGGPGVPSNTVNGGFYDNIKFGNGIVVIFQSTKQNGRNNIKPLMKLEGQSFGSRFGHSLLFIDINGDNWDDLIIGAPFQYSNATDGGYRRHGVVYIFLNRQSFLYAPVDEVSGVDLFSYDYSETFQMITPPTHNCGNSRIPGFGAAITKLGDINHDGYQDFAIGAPYEDNGGAVYIYHGCKSGKIQEPTQVICAADLQSPRPLEGFGFSLGLNGADLDENGYPDMAIGATLSSSVAVLRARPVVKLNAYLTLMDGSTVLPSSLNSLMDCTNEAQSITGYKSLSAKCVDLKLILTYTSVDGKPCNQRKFYPVSVLLKYNPTSEWISEGWEQNLQSNSPNYGSKCTSQHSNLIFKNIMNEFYKNYTLSPVVFIREKGLSNSETIFKDYFKRNESAYLSGFDSPGGYLQLEGSAFCRDLHTVQENAPFNQDELNLANTLRIIFRDTYLIDQTDRLKIGAKWIAKMTEPYPLADQIDEYPVTDPRENTELLQLSFDNPCAIRQCCPSIQVSYSVKVTRDKAGPVVYVGDDNNQTIEISVRVTNIGDDLAYVNGLVSNFPPNLLELDSTLKEASLIQPDTAICHLKYPLAFGESSECIIRWLVVGHQLTVQMAKFYVNSTVLMSSNSPIHVEGQLTNELQVNIKMIANVSIFGTIDPNTIYFSGNVSDGISSMTAENQIGDVRIVGKFTVRNLRKHSLIPASRLIIDWPFEFAGLINEPRGKYLLYLLENPYVIQHTLPIPGQTADNTSTSVVCDSTALRKVVNPHNYRVFSRLRKSNDGVPVRTAPIDVPLEYTSSYPPLSNKMILEPVPDRLTDSKKLVDRKMTTISCFNGRIRCIPITCDLGKLSYKAGPITLEFIARLWDNTMREEFLKVFLTKLHLTATWRADVKYGIDLGGSDYAQDTIEVHIFNNLEPKPIPPKYMALYIGLAVFGGLLLLSILVIILYKAGFFKRKRFMRRRTKAHPTDATQRLGQYTSAEPKQRQSSVVSPAQSSYYDNRKTNSGRTNYHQVPNTQVPAYRRTPYSPSSDFPISHK</sequence>
<evidence type="ECO:0000256" key="8">
    <source>
        <dbReference type="ARBA" id="ARBA00023170"/>
    </source>
</evidence>
<accession>A0AAE2D3Z9</accession>
<dbReference type="InterPro" id="IPR018184">
    <property type="entry name" value="Integrin_alpha_C_CS"/>
</dbReference>
<reference evidence="14" key="1">
    <citation type="submission" date="2022-04" db="EMBL/GenBank/DDBJ databases">
        <authorList>
            <person name="Xu L."/>
            <person name="Lv Z."/>
        </authorList>
    </citation>
    <scope>NUCLEOTIDE SEQUENCE</scope>
    <source>
        <strain evidence="14">LV_2022a</strain>
    </source>
</reference>
<dbReference type="InterPro" id="IPR032695">
    <property type="entry name" value="Integrin_dom_sf"/>
</dbReference>
<evidence type="ECO:0000256" key="11">
    <source>
        <dbReference type="RuleBase" id="RU003762"/>
    </source>
</evidence>
<feature type="transmembrane region" description="Helical" evidence="11">
    <location>
        <begin position="1178"/>
        <end position="1205"/>
    </location>
</feature>
<evidence type="ECO:0000313" key="15">
    <source>
        <dbReference type="Proteomes" id="UP001292079"/>
    </source>
</evidence>
<dbReference type="EMBL" id="JALJAT010000004">
    <property type="protein sequence ID" value="KAK4470486.1"/>
    <property type="molecule type" value="Genomic_DNA"/>
</dbReference>
<dbReference type="Proteomes" id="UP001292079">
    <property type="component" value="Unassembled WGS sequence"/>
</dbReference>
<dbReference type="Pfam" id="PF01839">
    <property type="entry name" value="FG-GAP"/>
    <property type="match status" value="2"/>
</dbReference>
<dbReference type="InterPro" id="IPR013517">
    <property type="entry name" value="FG-GAP"/>
</dbReference>
<feature type="repeat" description="FG-GAP" evidence="10">
    <location>
        <begin position="301"/>
        <end position="366"/>
    </location>
</feature>
<dbReference type="GO" id="GO:0008305">
    <property type="term" value="C:integrin complex"/>
    <property type="evidence" value="ECO:0007669"/>
    <property type="project" value="InterPro"/>
</dbReference>
<evidence type="ECO:0000256" key="4">
    <source>
        <dbReference type="ARBA" id="ARBA00022737"/>
    </source>
</evidence>
<name>A0AAE2D3Z9_SCHME</name>
<evidence type="ECO:0000256" key="6">
    <source>
        <dbReference type="ARBA" id="ARBA00023037"/>
    </source>
</evidence>
<proteinExistence type="inferred from homology"/>
<dbReference type="Gene3D" id="2.130.10.130">
    <property type="entry name" value="Integrin alpha, N-terminal"/>
    <property type="match status" value="1"/>
</dbReference>
<dbReference type="SUPFAM" id="SSF69318">
    <property type="entry name" value="Integrin alpha N-terminal domain"/>
    <property type="match status" value="1"/>
</dbReference>
<evidence type="ECO:0000256" key="12">
    <source>
        <dbReference type="SAM" id="MobiDB-lite"/>
    </source>
</evidence>
<evidence type="ECO:0000256" key="7">
    <source>
        <dbReference type="ARBA" id="ARBA00023136"/>
    </source>
</evidence>
<keyword evidence="4" id="KW-0677">Repeat</keyword>
<dbReference type="GO" id="GO:0098609">
    <property type="term" value="P:cell-cell adhesion"/>
    <property type="evidence" value="ECO:0007669"/>
    <property type="project" value="TreeGrafter"/>
</dbReference>
<evidence type="ECO:0000259" key="13">
    <source>
        <dbReference type="Pfam" id="PF20806"/>
    </source>
</evidence>
<dbReference type="PANTHER" id="PTHR23220:SF122">
    <property type="entry name" value="INTEGRIN ALPHA-PS1"/>
    <property type="match status" value="1"/>
</dbReference>
<evidence type="ECO:0000256" key="1">
    <source>
        <dbReference type="ARBA" id="ARBA00004479"/>
    </source>
</evidence>
<dbReference type="InterPro" id="IPR013519">
    <property type="entry name" value="Int_alpha_beta-p"/>
</dbReference>
<feature type="compositionally biased region" description="Polar residues" evidence="12">
    <location>
        <begin position="1222"/>
        <end position="1271"/>
    </location>
</feature>
<evidence type="ECO:0000256" key="5">
    <source>
        <dbReference type="ARBA" id="ARBA00022889"/>
    </source>
</evidence>
<evidence type="ECO:0000256" key="3">
    <source>
        <dbReference type="ARBA" id="ARBA00022729"/>
    </source>
</evidence>
<dbReference type="Gene3D" id="2.60.40.1530">
    <property type="entry name" value="ntegrin, alpha v. Chain A, domain 4"/>
    <property type="match status" value="1"/>
</dbReference>
<protein>
    <recommendedName>
        <fullName evidence="13">Integrin alpha third immunoglobulin-like domain-containing protein</fullName>
    </recommendedName>
</protein>
<reference evidence="14" key="2">
    <citation type="journal article" date="2023" name="Infect Dis Poverty">
        <title>Chromosome-scale genome of the human blood fluke Schistosoma mekongi and its implications for public health.</title>
        <authorList>
            <person name="Zhou M."/>
            <person name="Xu L."/>
            <person name="Xu D."/>
            <person name="Chen W."/>
            <person name="Khan J."/>
            <person name="Hu Y."/>
            <person name="Huang H."/>
            <person name="Wei H."/>
            <person name="Zhang Y."/>
            <person name="Chusongsang P."/>
            <person name="Tanasarnprasert K."/>
            <person name="Hu X."/>
            <person name="Limpanont Y."/>
            <person name="Lv Z."/>
        </authorList>
    </citation>
    <scope>NUCLEOTIDE SEQUENCE</scope>
    <source>
        <strain evidence="14">LV_2022a</strain>
    </source>
</reference>
<comment type="subcellular location">
    <subcellularLocation>
        <location evidence="1 11">Membrane</location>
        <topology evidence="1 11">Single-pass type I membrane protein</topology>
    </subcellularLocation>
</comment>
<gene>
    <name evidence="14" type="ORF">MN116_006036</name>
</gene>
<dbReference type="SMART" id="SM00191">
    <property type="entry name" value="Int_alpha"/>
    <property type="match status" value="5"/>
</dbReference>
<dbReference type="GO" id="GO:0009897">
    <property type="term" value="C:external side of plasma membrane"/>
    <property type="evidence" value="ECO:0007669"/>
    <property type="project" value="TreeGrafter"/>
</dbReference>
<dbReference type="SUPFAM" id="SSF69179">
    <property type="entry name" value="Integrin domains"/>
    <property type="match status" value="2"/>
</dbReference>
<dbReference type="Gene3D" id="1.20.5.930">
    <property type="entry name" value="Bicelle-embedded integrin alpha(iib) transmembrane segment"/>
    <property type="match status" value="1"/>
</dbReference>
<evidence type="ECO:0000256" key="9">
    <source>
        <dbReference type="ARBA" id="ARBA00023180"/>
    </source>
</evidence>
<dbReference type="GO" id="GO:0007229">
    <property type="term" value="P:integrin-mediated signaling pathway"/>
    <property type="evidence" value="ECO:0007669"/>
    <property type="project" value="UniProtKB-KW"/>
</dbReference>
<dbReference type="GO" id="GO:0007160">
    <property type="term" value="P:cell-matrix adhesion"/>
    <property type="evidence" value="ECO:0007669"/>
    <property type="project" value="TreeGrafter"/>
</dbReference>
<organism evidence="14 15">
    <name type="scientific">Schistosoma mekongi</name>
    <name type="common">Parasitic worm</name>
    <dbReference type="NCBI Taxonomy" id="38744"/>
    <lineage>
        <taxon>Eukaryota</taxon>
        <taxon>Metazoa</taxon>
        <taxon>Spiralia</taxon>
        <taxon>Lophotrochozoa</taxon>
        <taxon>Platyhelminthes</taxon>
        <taxon>Trematoda</taxon>
        <taxon>Digenea</taxon>
        <taxon>Strigeidida</taxon>
        <taxon>Schistosomatoidea</taxon>
        <taxon>Schistosomatidae</taxon>
        <taxon>Schistosoma</taxon>
    </lineage>
</organism>
<dbReference type="InterPro" id="IPR028994">
    <property type="entry name" value="Integrin_alpha_N"/>
</dbReference>
<feature type="domain" description="Integrin alpha third immunoglobulin-like" evidence="13">
    <location>
        <begin position="904"/>
        <end position="1139"/>
    </location>
</feature>
<comment type="caution">
    <text evidence="14">The sequence shown here is derived from an EMBL/GenBank/DDBJ whole genome shotgun (WGS) entry which is preliminary data.</text>
</comment>
<dbReference type="InterPro" id="IPR048286">
    <property type="entry name" value="Integrin_alpha_Ig-like_3"/>
</dbReference>
<feature type="compositionally biased region" description="Polar residues" evidence="12">
    <location>
        <begin position="1279"/>
        <end position="1290"/>
    </location>
</feature>
<dbReference type="PROSITE" id="PS51470">
    <property type="entry name" value="FG_GAP"/>
    <property type="match status" value="3"/>
</dbReference>
<keyword evidence="3 11" id="KW-0732">Signal</keyword>
<dbReference type="GO" id="GO:0005178">
    <property type="term" value="F:integrin binding"/>
    <property type="evidence" value="ECO:0007669"/>
    <property type="project" value="TreeGrafter"/>
</dbReference>
<dbReference type="PROSITE" id="PS00242">
    <property type="entry name" value="INTEGRIN_ALPHA"/>
    <property type="match status" value="1"/>
</dbReference>
<keyword evidence="7 11" id="KW-0472">Membrane</keyword>